<dbReference type="PANTHER" id="PTHR12049">
    <property type="entry name" value="PROTEIN ARGININE METHYLTRANSFERASE NDUFAF7, MITOCHONDRIAL"/>
    <property type="match status" value="1"/>
</dbReference>
<evidence type="ECO:0000256" key="4">
    <source>
        <dbReference type="ARBA" id="ARBA00022603"/>
    </source>
</evidence>
<accession>A0ABD3NLY8</accession>
<reference evidence="9 10" key="1">
    <citation type="submission" date="2024-10" db="EMBL/GenBank/DDBJ databases">
        <title>Updated reference genomes for cyclostephanoid diatoms.</title>
        <authorList>
            <person name="Roberts W.R."/>
            <person name="Alverson A.J."/>
        </authorList>
    </citation>
    <scope>NUCLEOTIDE SEQUENCE [LARGE SCALE GENOMIC DNA]</scope>
    <source>
        <strain evidence="9 10">AJA276-08</strain>
    </source>
</reference>
<dbReference type="EMBL" id="JALLAZ020001369">
    <property type="protein sequence ID" value="KAL3776141.1"/>
    <property type="molecule type" value="Genomic_DNA"/>
</dbReference>
<evidence type="ECO:0000256" key="1">
    <source>
        <dbReference type="ARBA" id="ARBA00004173"/>
    </source>
</evidence>
<protein>
    <recommendedName>
        <fullName evidence="3">type II protein arginine methyltransferase</fullName>
        <ecNumber evidence="3">2.1.1.320</ecNumber>
    </recommendedName>
</protein>
<organism evidence="9 10">
    <name type="scientific">Stephanodiscus triporus</name>
    <dbReference type="NCBI Taxonomy" id="2934178"/>
    <lineage>
        <taxon>Eukaryota</taxon>
        <taxon>Sar</taxon>
        <taxon>Stramenopiles</taxon>
        <taxon>Ochrophyta</taxon>
        <taxon>Bacillariophyta</taxon>
        <taxon>Coscinodiscophyceae</taxon>
        <taxon>Thalassiosirophycidae</taxon>
        <taxon>Stephanodiscales</taxon>
        <taxon>Stephanodiscaceae</taxon>
        <taxon>Stephanodiscus</taxon>
    </lineage>
</organism>
<dbReference type="Proteomes" id="UP001530315">
    <property type="component" value="Unassembled WGS sequence"/>
</dbReference>
<keyword evidence="6" id="KW-0496">Mitochondrion</keyword>
<dbReference type="Pfam" id="PF02636">
    <property type="entry name" value="Methyltransf_28"/>
    <property type="match status" value="2"/>
</dbReference>
<dbReference type="EC" id="2.1.1.320" evidence="3"/>
<keyword evidence="5" id="KW-0808">Transferase</keyword>
<feature type="compositionally biased region" description="Low complexity" evidence="8">
    <location>
        <begin position="341"/>
        <end position="357"/>
    </location>
</feature>
<dbReference type="SUPFAM" id="SSF53335">
    <property type="entry name" value="S-adenosyl-L-methionine-dependent methyltransferases"/>
    <property type="match status" value="3"/>
</dbReference>
<evidence type="ECO:0000313" key="9">
    <source>
        <dbReference type="EMBL" id="KAL3776141.1"/>
    </source>
</evidence>
<dbReference type="Gene3D" id="3.40.50.12710">
    <property type="match status" value="1"/>
</dbReference>
<proteinExistence type="inferred from homology"/>
<dbReference type="GO" id="GO:0035243">
    <property type="term" value="F:protein-arginine omega-N symmetric methyltransferase activity"/>
    <property type="evidence" value="ECO:0007669"/>
    <property type="project" value="UniProtKB-EC"/>
</dbReference>
<dbReference type="InterPro" id="IPR029063">
    <property type="entry name" value="SAM-dependent_MTases_sf"/>
</dbReference>
<dbReference type="InterPro" id="IPR038375">
    <property type="entry name" value="NDUFAF7_sf"/>
</dbReference>
<comment type="subcellular location">
    <subcellularLocation>
        <location evidence="1">Mitochondrion</location>
    </subcellularLocation>
</comment>
<feature type="region of interest" description="Disordered" evidence="8">
    <location>
        <begin position="339"/>
        <end position="371"/>
    </location>
</feature>
<gene>
    <name evidence="9" type="ORF">ACHAW5_003259</name>
</gene>
<dbReference type="InterPro" id="IPR003788">
    <property type="entry name" value="NDUFAF7"/>
</dbReference>
<comment type="similarity">
    <text evidence="2">Belongs to the NDUFAF7 family.</text>
</comment>
<dbReference type="GO" id="GO:0032259">
    <property type="term" value="P:methylation"/>
    <property type="evidence" value="ECO:0007669"/>
    <property type="project" value="UniProtKB-KW"/>
</dbReference>
<evidence type="ECO:0000313" key="10">
    <source>
        <dbReference type="Proteomes" id="UP001530315"/>
    </source>
</evidence>
<dbReference type="PANTHER" id="PTHR12049:SF7">
    <property type="entry name" value="PROTEIN ARGININE METHYLTRANSFERASE NDUFAF7, MITOCHONDRIAL"/>
    <property type="match status" value="1"/>
</dbReference>
<comment type="catalytic activity">
    <reaction evidence="7">
        <text>L-arginyl-[protein] + 2 S-adenosyl-L-methionine = N(omega),N(omega)'-dimethyl-L-arginyl-[protein] + 2 S-adenosyl-L-homocysteine + 2 H(+)</text>
        <dbReference type="Rhea" id="RHEA:48108"/>
        <dbReference type="Rhea" id="RHEA-COMP:10532"/>
        <dbReference type="Rhea" id="RHEA-COMP:11992"/>
        <dbReference type="ChEBI" id="CHEBI:15378"/>
        <dbReference type="ChEBI" id="CHEBI:29965"/>
        <dbReference type="ChEBI" id="CHEBI:57856"/>
        <dbReference type="ChEBI" id="CHEBI:59789"/>
        <dbReference type="ChEBI" id="CHEBI:88221"/>
        <dbReference type="EC" id="2.1.1.320"/>
    </reaction>
</comment>
<evidence type="ECO:0000256" key="7">
    <source>
        <dbReference type="ARBA" id="ARBA00048612"/>
    </source>
</evidence>
<comment type="caution">
    <text evidence="9">The sequence shown here is derived from an EMBL/GenBank/DDBJ whole genome shotgun (WGS) entry which is preliminary data.</text>
</comment>
<feature type="region of interest" description="Disordered" evidence="8">
    <location>
        <begin position="62"/>
        <end position="87"/>
    </location>
</feature>
<evidence type="ECO:0000256" key="6">
    <source>
        <dbReference type="ARBA" id="ARBA00023128"/>
    </source>
</evidence>
<evidence type="ECO:0000256" key="3">
    <source>
        <dbReference type="ARBA" id="ARBA00011935"/>
    </source>
</evidence>
<evidence type="ECO:0000256" key="5">
    <source>
        <dbReference type="ARBA" id="ARBA00022679"/>
    </source>
</evidence>
<keyword evidence="10" id="KW-1185">Reference proteome</keyword>
<dbReference type="AlphaFoldDB" id="A0ABD3NLY8"/>
<sequence>MASMYDPSIHLPDKPDFNSPVNRLRYEGGTPLTDEMIAYIGVRGPITVAEYVRRALRDGRHGYYTGKGSRSGRGGGGRRRGGGQDDDHVIGSGGDFITAPEVSQLFGESLLVWLMTQYRVMNGPSEIQLVEIGPGKGTLICDIVRSAIGTFPDFASALTSSAAGGVVDDAGGGEGRGRRRGVAVGVHLVEVTNGMRARQKESLKNLAREKVIVERGYSFRFADDYDDDVVKGAMRSSTVKSDPSSGDLGAKNGEICFSWHDTLSSVPTHDAVTGRPIPTFVICQELVDALPIHSFQKVEGGVWRERLVDVAIRDDSEASEAARRVRSAVVRRYATAEVGGADPPMASSSDSPSSNDAPIPPPKGNAKKIPRLRFVLPPDTTPALRSLLRVDDRGAPLPDNPSARALDALPIGSIIEACPEGLLLAQDIADRIEKCRGGAALIVDYGDDGSSGGDTLRGFWKHAQVHPLSRPGEVDVTADVDFGALREAVNSRISLEESLERRLRSQGRAERRGTSGDATGKVVIDKASDVSKTTNIRPEAFGPISQGKFLAQMGIVQRVEKKIEDPDTTDEEAFEIYSAMERLIVAEQMGERYKVLAIAPKKDGLFPPPGF</sequence>
<name>A0ABD3NLY8_9STRA</name>
<evidence type="ECO:0000256" key="8">
    <source>
        <dbReference type="SAM" id="MobiDB-lite"/>
    </source>
</evidence>
<keyword evidence="4" id="KW-0489">Methyltransferase</keyword>
<dbReference type="GO" id="GO:0005739">
    <property type="term" value="C:mitochondrion"/>
    <property type="evidence" value="ECO:0007669"/>
    <property type="project" value="UniProtKB-SubCell"/>
</dbReference>
<evidence type="ECO:0000256" key="2">
    <source>
        <dbReference type="ARBA" id="ARBA00005891"/>
    </source>
</evidence>